<dbReference type="Gene3D" id="2.60.40.10">
    <property type="entry name" value="Immunoglobulins"/>
    <property type="match status" value="1"/>
</dbReference>
<accession>A0A498I2D1</accession>
<evidence type="ECO:0008006" key="7">
    <source>
        <dbReference type="Google" id="ProtNLM"/>
    </source>
</evidence>
<evidence type="ECO:0000256" key="2">
    <source>
        <dbReference type="SAM" id="SignalP"/>
    </source>
</evidence>
<comment type="caution">
    <text evidence="5">The sequence shown here is derived from an EMBL/GenBank/DDBJ whole genome shotgun (WGS) entry which is preliminary data.</text>
</comment>
<evidence type="ECO:0000313" key="5">
    <source>
        <dbReference type="EMBL" id="RXH76165.1"/>
    </source>
</evidence>
<dbReference type="AlphaFoldDB" id="A0A498I2D1"/>
<evidence type="ECO:0000259" key="4">
    <source>
        <dbReference type="Pfam" id="PF09118"/>
    </source>
</evidence>
<dbReference type="Pfam" id="PF07250">
    <property type="entry name" value="Glyoxal_oxid_N"/>
    <property type="match status" value="1"/>
</dbReference>
<name>A0A498I2D1_MALDO</name>
<gene>
    <name evidence="5" type="ORF">DVH24_019053</name>
</gene>
<dbReference type="InterPro" id="IPR013783">
    <property type="entry name" value="Ig-like_fold"/>
</dbReference>
<dbReference type="InterPro" id="IPR014756">
    <property type="entry name" value="Ig_E-set"/>
</dbReference>
<feature type="chain" id="PRO_5019832386" description="Galactose oxidase-like Early set domain-containing protein" evidence="2">
    <location>
        <begin position="29"/>
        <end position="623"/>
    </location>
</feature>
<evidence type="ECO:0000313" key="6">
    <source>
        <dbReference type="Proteomes" id="UP000290289"/>
    </source>
</evidence>
<dbReference type="STRING" id="3750.A0A498I2D1"/>
<dbReference type="Proteomes" id="UP000290289">
    <property type="component" value="Chromosome 14"/>
</dbReference>
<dbReference type="Pfam" id="PF09118">
    <property type="entry name" value="GO-like_E_set"/>
    <property type="match status" value="1"/>
</dbReference>
<sequence length="623" mass="67898">MMTNVSLIDLSLFLLLIFHFSQNPTADAAGGKWQVLKNVGISAMHMQLLKNDRIILFDRTDFGKSNLSLPNGNCVNNYCTAHSAEFTVQTNAVRPLTVLSDVWCSSGSMAPNGNLIQTGGFNGGERRVRVFQPCTGCDWKEIVDGVNVRRWYATNHVLPDGRHIVGGRRQFNYEFYPKTPSSSSVYSLPPTMPARKIISTLLFFSTPTANLFIFANNRAILSIGVKGAQCPRIGSATGGDPRSYPSTGSAVLLPLKNLTAPSVEAEVLICGGTPKGSYTKATNGTFVGALNTCARIKITDPNPQWVVETMPQARVMGDMILLPDATVLLINGASSGAAGWELGRNPVLSPVVYRPNNAVGSRFEQQNPTTIPRMYHSTALLVRDGRVLVGGSNPHDKYEFGNNVLFSTELRLEAFSPQYLDAKYADLRPTIIAPLNQAKIRYGIKLAVQFSLTGTLATNSVYLTMVAPPFSSHSFSMNQRLLVLGAENVRQVGPTTYQAQVTTPPSGNLAPSGFYILYVVHQQIPSEGIFVQILLNLPENPRRQPKVGRMACVVKTMPQARVMGDMRLLTNCSASNSNGAAVVTAGWEFNITRQCCPVTVTRKQPLSRIQDYLTAQSFKSISP</sequence>
<evidence type="ECO:0000256" key="1">
    <source>
        <dbReference type="ARBA" id="ARBA00022729"/>
    </source>
</evidence>
<feature type="domain" description="Galactose oxidase-like Early set" evidence="4">
    <location>
        <begin position="428"/>
        <end position="533"/>
    </location>
</feature>
<feature type="signal peptide" evidence="2">
    <location>
        <begin position="1"/>
        <end position="28"/>
    </location>
</feature>
<dbReference type="PANTHER" id="PTHR32208">
    <property type="entry name" value="SECRETED PROTEIN-RELATED"/>
    <property type="match status" value="1"/>
</dbReference>
<dbReference type="EMBL" id="RDQH01000340">
    <property type="protein sequence ID" value="RXH76165.1"/>
    <property type="molecule type" value="Genomic_DNA"/>
</dbReference>
<dbReference type="InterPro" id="IPR009880">
    <property type="entry name" value="Glyoxal_oxidase_N"/>
</dbReference>
<dbReference type="SUPFAM" id="SSF81296">
    <property type="entry name" value="E set domains"/>
    <property type="match status" value="1"/>
</dbReference>
<proteinExistence type="predicted"/>
<dbReference type="InterPro" id="IPR037293">
    <property type="entry name" value="Gal_Oxidase_central_sf"/>
</dbReference>
<dbReference type="InterPro" id="IPR015202">
    <property type="entry name" value="GO-like_E_set"/>
</dbReference>
<protein>
    <recommendedName>
        <fullName evidence="7">Galactose oxidase-like Early set domain-containing protein</fullName>
    </recommendedName>
</protein>
<feature type="domain" description="Glyoxal oxidase N-terminal" evidence="3">
    <location>
        <begin position="44"/>
        <end position="419"/>
    </location>
</feature>
<evidence type="ECO:0000259" key="3">
    <source>
        <dbReference type="Pfam" id="PF07250"/>
    </source>
</evidence>
<keyword evidence="6" id="KW-1185">Reference proteome</keyword>
<organism evidence="5 6">
    <name type="scientific">Malus domestica</name>
    <name type="common">Apple</name>
    <name type="synonym">Pyrus malus</name>
    <dbReference type="NCBI Taxonomy" id="3750"/>
    <lineage>
        <taxon>Eukaryota</taxon>
        <taxon>Viridiplantae</taxon>
        <taxon>Streptophyta</taxon>
        <taxon>Embryophyta</taxon>
        <taxon>Tracheophyta</taxon>
        <taxon>Spermatophyta</taxon>
        <taxon>Magnoliopsida</taxon>
        <taxon>eudicotyledons</taxon>
        <taxon>Gunneridae</taxon>
        <taxon>Pentapetalae</taxon>
        <taxon>rosids</taxon>
        <taxon>fabids</taxon>
        <taxon>Rosales</taxon>
        <taxon>Rosaceae</taxon>
        <taxon>Amygdaloideae</taxon>
        <taxon>Maleae</taxon>
        <taxon>Malus</taxon>
    </lineage>
</organism>
<dbReference type="CDD" id="cd02851">
    <property type="entry name" value="E_set_GO_C"/>
    <property type="match status" value="1"/>
</dbReference>
<dbReference type="PANTHER" id="PTHR32208:SF62">
    <property type="entry name" value="OXIDASE, PUTATIVE, EXPRESSED-RELATED"/>
    <property type="match status" value="1"/>
</dbReference>
<dbReference type="InterPro" id="IPR011043">
    <property type="entry name" value="Gal_Oxase/kelch_b-propeller"/>
</dbReference>
<reference evidence="5 6" key="1">
    <citation type="submission" date="2018-10" db="EMBL/GenBank/DDBJ databases">
        <title>A high-quality apple genome assembly.</title>
        <authorList>
            <person name="Hu J."/>
        </authorList>
    </citation>
    <scope>NUCLEOTIDE SEQUENCE [LARGE SCALE GENOMIC DNA]</scope>
    <source>
        <strain evidence="6">cv. HFTH1</strain>
        <tissue evidence="5">Young leaf</tissue>
    </source>
</reference>
<keyword evidence="1 2" id="KW-0732">Signal</keyword>
<dbReference type="SUPFAM" id="SSF50965">
    <property type="entry name" value="Galactose oxidase, central domain"/>
    <property type="match status" value="1"/>
</dbReference>
<dbReference type="Gene3D" id="2.130.10.80">
    <property type="entry name" value="Galactose oxidase/kelch, beta-propeller"/>
    <property type="match status" value="1"/>
</dbReference>